<evidence type="ECO:0000313" key="3">
    <source>
        <dbReference type="Proteomes" id="UP001189429"/>
    </source>
</evidence>
<keyword evidence="3" id="KW-1185">Reference proteome</keyword>
<reference evidence="2" key="1">
    <citation type="submission" date="2023-10" db="EMBL/GenBank/DDBJ databases">
        <authorList>
            <person name="Chen Y."/>
            <person name="Shah S."/>
            <person name="Dougan E. K."/>
            <person name="Thang M."/>
            <person name="Chan C."/>
        </authorList>
    </citation>
    <scope>NUCLEOTIDE SEQUENCE [LARGE SCALE GENOMIC DNA]</scope>
</reference>
<sequence>MGTGACLARAPPERRTHAAEAGRVPGGPAVRRGRRRSSSESAAGRYASEEVETPEARQVRLSLEEAFCAAGVARHKRKQLRPRPRQLGAFAKVVMGPSSQDPGMQMGGF</sequence>
<feature type="compositionally biased region" description="Low complexity" evidence="1">
    <location>
        <begin position="21"/>
        <end position="30"/>
    </location>
</feature>
<dbReference type="Proteomes" id="UP001189429">
    <property type="component" value="Unassembled WGS sequence"/>
</dbReference>
<comment type="caution">
    <text evidence="2">The sequence shown here is derived from an EMBL/GenBank/DDBJ whole genome shotgun (WGS) entry which is preliminary data.</text>
</comment>
<gene>
    <name evidence="2" type="ORF">PCOR1329_LOCUS84196</name>
</gene>
<evidence type="ECO:0000313" key="2">
    <source>
        <dbReference type="EMBL" id="CAK0909897.1"/>
    </source>
</evidence>
<feature type="region of interest" description="Disordered" evidence="1">
    <location>
        <begin position="1"/>
        <end position="57"/>
    </location>
</feature>
<accession>A0ABN9YDT8</accession>
<name>A0ABN9YDT8_9DINO</name>
<protein>
    <submittedName>
        <fullName evidence="2">Uncharacterized protein</fullName>
    </submittedName>
</protein>
<dbReference type="EMBL" id="CAUYUJ010022281">
    <property type="protein sequence ID" value="CAK0909897.1"/>
    <property type="molecule type" value="Genomic_DNA"/>
</dbReference>
<organism evidence="2 3">
    <name type="scientific">Prorocentrum cordatum</name>
    <dbReference type="NCBI Taxonomy" id="2364126"/>
    <lineage>
        <taxon>Eukaryota</taxon>
        <taxon>Sar</taxon>
        <taxon>Alveolata</taxon>
        <taxon>Dinophyceae</taxon>
        <taxon>Prorocentrales</taxon>
        <taxon>Prorocentraceae</taxon>
        <taxon>Prorocentrum</taxon>
    </lineage>
</organism>
<evidence type="ECO:0000256" key="1">
    <source>
        <dbReference type="SAM" id="MobiDB-lite"/>
    </source>
</evidence>
<feature type="compositionally biased region" description="Basic and acidic residues" evidence="1">
    <location>
        <begin position="11"/>
        <end position="20"/>
    </location>
</feature>
<proteinExistence type="predicted"/>